<dbReference type="InterPro" id="IPR001343">
    <property type="entry name" value="Hemolysn_Ca-bd"/>
</dbReference>
<protein>
    <submittedName>
        <fullName evidence="4">Calcium-binding protein</fullName>
    </submittedName>
</protein>
<comment type="subcellular location">
    <subcellularLocation>
        <location evidence="1">Secreted</location>
    </subcellularLocation>
</comment>
<evidence type="ECO:0000313" key="5">
    <source>
        <dbReference type="Proteomes" id="UP001612915"/>
    </source>
</evidence>
<dbReference type="Gene3D" id="2.150.10.10">
    <property type="entry name" value="Serralysin-like metalloprotease, C-terminal"/>
    <property type="match status" value="2"/>
</dbReference>
<feature type="compositionally biased region" description="Gly residues" evidence="3">
    <location>
        <begin position="196"/>
        <end position="208"/>
    </location>
</feature>
<evidence type="ECO:0000256" key="2">
    <source>
        <dbReference type="ARBA" id="ARBA00022525"/>
    </source>
</evidence>
<dbReference type="EMBL" id="JBITLV010000001">
    <property type="protein sequence ID" value="MFI7585838.1"/>
    <property type="molecule type" value="Genomic_DNA"/>
</dbReference>
<dbReference type="RefSeq" id="WP_398274407.1">
    <property type="nucleotide sequence ID" value="NZ_JBITLV010000001.1"/>
</dbReference>
<keyword evidence="5" id="KW-1185">Reference proteome</keyword>
<dbReference type="SUPFAM" id="SSF51120">
    <property type="entry name" value="beta-Roll"/>
    <property type="match status" value="1"/>
</dbReference>
<evidence type="ECO:0000256" key="1">
    <source>
        <dbReference type="ARBA" id="ARBA00004613"/>
    </source>
</evidence>
<dbReference type="Pfam" id="PF00353">
    <property type="entry name" value="HemolysinCabind"/>
    <property type="match status" value="3"/>
</dbReference>
<dbReference type="InterPro" id="IPR011049">
    <property type="entry name" value="Serralysin-like_metalloprot_C"/>
</dbReference>
<keyword evidence="2" id="KW-0964">Secreted</keyword>
<comment type="caution">
    <text evidence="4">The sequence shown here is derived from an EMBL/GenBank/DDBJ whole genome shotgun (WGS) entry which is preliminary data.</text>
</comment>
<dbReference type="InterPro" id="IPR050557">
    <property type="entry name" value="RTX_toxin/Mannuronan_C5-epim"/>
</dbReference>
<proteinExistence type="predicted"/>
<dbReference type="InterPro" id="IPR018511">
    <property type="entry name" value="Hemolysin-typ_Ca-bd_CS"/>
</dbReference>
<dbReference type="PANTHER" id="PTHR38340">
    <property type="entry name" value="S-LAYER PROTEIN"/>
    <property type="match status" value="1"/>
</dbReference>
<reference evidence="4 5" key="1">
    <citation type="submission" date="2024-10" db="EMBL/GenBank/DDBJ databases">
        <title>The Natural Products Discovery Center: Release of the First 8490 Sequenced Strains for Exploring Actinobacteria Biosynthetic Diversity.</title>
        <authorList>
            <person name="Kalkreuter E."/>
            <person name="Kautsar S.A."/>
            <person name="Yang D."/>
            <person name="Bader C.D."/>
            <person name="Teijaro C.N."/>
            <person name="Fluegel L."/>
            <person name="Davis C.M."/>
            <person name="Simpson J.R."/>
            <person name="Lauterbach L."/>
            <person name="Steele A.D."/>
            <person name="Gui C."/>
            <person name="Meng S."/>
            <person name="Li G."/>
            <person name="Viehrig K."/>
            <person name="Ye F."/>
            <person name="Su P."/>
            <person name="Kiefer A.F."/>
            <person name="Nichols A."/>
            <person name="Cepeda A.J."/>
            <person name="Yan W."/>
            <person name="Fan B."/>
            <person name="Jiang Y."/>
            <person name="Adhikari A."/>
            <person name="Zheng C.-J."/>
            <person name="Schuster L."/>
            <person name="Cowan T.M."/>
            <person name="Smanski M.J."/>
            <person name="Chevrette M.G."/>
            <person name="De Carvalho L.P.S."/>
            <person name="Shen B."/>
        </authorList>
    </citation>
    <scope>NUCLEOTIDE SEQUENCE [LARGE SCALE GENOMIC DNA]</scope>
    <source>
        <strain evidence="4 5">NPDC049639</strain>
    </source>
</reference>
<sequence length="250" mass="25141">MPDAINVMDMRRGRAITSTPVRAGAVMWGAIAGSFLAGCFAVPGAEAVDDTAIAAVSDDATVAAYRAAPGQANDVSVTVTWTDAGLSIAHYRIDDVVPIETGRLCSHPDAADPTVVVCDTYESPDGGPDLVVELGDEDDLAVTEALATVRGGAGDDVLGARGHGSTLVGGPGADMLLGSPERDYLRGDEGADRIAGGRGGDQIAGGPGDDVIYGNSSNDIIFGNSGDDSISGGPGRDTISGGPGRDSVRQ</sequence>
<name>A0ABW8AHJ7_9ACTN</name>
<accession>A0ABW8AHJ7</accession>
<evidence type="ECO:0000256" key="3">
    <source>
        <dbReference type="SAM" id="MobiDB-lite"/>
    </source>
</evidence>
<dbReference type="PANTHER" id="PTHR38340:SF1">
    <property type="entry name" value="S-LAYER PROTEIN"/>
    <property type="match status" value="1"/>
</dbReference>
<organism evidence="4 5">
    <name type="scientific">Spongisporangium articulatum</name>
    <dbReference type="NCBI Taxonomy" id="3362603"/>
    <lineage>
        <taxon>Bacteria</taxon>
        <taxon>Bacillati</taxon>
        <taxon>Actinomycetota</taxon>
        <taxon>Actinomycetes</taxon>
        <taxon>Kineosporiales</taxon>
        <taxon>Kineosporiaceae</taxon>
        <taxon>Spongisporangium</taxon>
    </lineage>
</organism>
<evidence type="ECO:0000313" key="4">
    <source>
        <dbReference type="EMBL" id="MFI7585838.1"/>
    </source>
</evidence>
<feature type="region of interest" description="Disordered" evidence="3">
    <location>
        <begin position="190"/>
        <end position="250"/>
    </location>
</feature>
<dbReference type="Proteomes" id="UP001612915">
    <property type="component" value="Unassembled WGS sequence"/>
</dbReference>
<gene>
    <name evidence="4" type="ORF">ACIB24_02040</name>
</gene>
<dbReference type="PROSITE" id="PS00330">
    <property type="entry name" value="HEMOLYSIN_CALCIUM"/>
    <property type="match status" value="2"/>
</dbReference>
<dbReference type="PRINTS" id="PR00313">
    <property type="entry name" value="CABNDNGRPT"/>
</dbReference>